<organism evidence="3 4">
    <name type="scientific">Natronogracilivirga saccharolytica</name>
    <dbReference type="NCBI Taxonomy" id="2812953"/>
    <lineage>
        <taxon>Bacteria</taxon>
        <taxon>Pseudomonadati</taxon>
        <taxon>Balneolota</taxon>
        <taxon>Balneolia</taxon>
        <taxon>Balneolales</taxon>
        <taxon>Cyclonatronaceae</taxon>
        <taxon>Natronogracilivirga</taxon>
    </lineage>
</organism>
<dbReference type="GO" id="GO:0008218">
    <property type="term" value="P:bioluminescence"/>
    <property type="evidence" value="ECO:0007669"/>
    <property type="project" value="InterPro"/>
</dbReference>
<evidence type="ECO:0000313" key="4">
    <source>
        <dbReference type="Proteomes" id="UP000673975"/>
    </source>
</evidence>
<dbReference type="EMBL" id="JAFIDN010000005">
    <property type="protein sequence ID" value="MBP3192556.1"/>
    <property type="molecule type" value="Genomic_DNA"/>
</dbReference>
<dbReference type="RefSeq" id="WP_210511457.1">
    <property type="nucleotide sequence ID" value="NZ_JAFIDN010000005.1"/>
</dbReference>
<accession>A0A8J7UVH5</accession>
<dbReference type="InterPro" id="IPR007534">
    <property type="entry name" value="LuxE"/>
</dbReference>
<proteinExistence type="predicted"/>
<evidence type="ECO:0000313" key="3">
    <source>
        <dbReference type="EMBL" id="MBP3192556.1"/>
    </source>
</evidence>
<feature type="domain" description="Acyl-protein synthetase LuxE" evidence="2">
    <location>
        <begin position="232"/>
        <end position="369"/>
    </location>
</feature>
<dbReference type="Proteomes" id="UP000673975">
    <property type="component" value="Unassembled WGS sequence"/>
</dbReference>
<dbReference type="SUPFAM" id="SSF56801">
    <property type="entry name" value="Acetyl-CoA synthetase-like"/>
    <property type="match status" value="1"/>
</dbReference>
<protein>
    <recommendedName>
        <fullName evidence="2">Acyl-protein synthetase LuxE domain-containing protein</fullName>
    </recommendedName>
</protein>
<dbReference type="AlphaFoldDB" id="A0A8J7UVH5"/>
<feature type="compositionally biased region" description="Polar residues" evidence="1">
    <location>
        <begin position="77"/>
        <end position="90"/>
    </location>
</feature>
<sequence length="370" mass="40678">MNHSFASWRRYVFETDIPFGEKADAIFRHQAAHQPQYRKFVEELSESGAATGQQANPGAVNSAMVDPWHAKSGAGARQQTNPDSENSGAMSPSEIPLIPIQVFRDAVVRAGYVSEPQVTFRSSGTSGARQSTHQIADLTLYQESCYRGFSLFYDPAEFTILACLPGYSDNPQSSLIAMIDHFVRSDASGKSCFLPLNRPLTGDDIREAQKGGRRVMLFGAAFGLLDLIDMGSAALPHDAVVVETGGMKTHRREMPKEELRRQLADGFGLPASSVHSEYGMAEMCSQAWDTGEGRFRCPPWLRISIRNPRNPMEEQPPGEEGLIGVMDLANVHSISFFLTQDRGVADGDGAFEVLGRWDHAALRGCNFLME</sequence>
<gene>
    <name evidence="3" type="ORF">NATSA_07765</name>
</gene>
<keyword evidence="4" id="KW-1185">Reference proteome</keyword>
<feature type="region of interest" description="Disordered" evidence="1">
    <location>
        <begin position="70"/>
        <end position="93"/>
    </location>
</feature>
<evidence type="ECO:0000259" key="2">
    <source>
        <dbReference type="Pfam" id="PF04443"/>
    </source>
</evidence>
<name>A0A8J7UVH5_9BACT</name>
<dbReference type="Pfam" id="PF04443">
    <property type="entry name" value="LuxE"/>
    <property type="match status" value="1"/>
</dbReference>
<dbReference type="GO" id="GO:0047474">
    <property type="term" value="F:long-chain fatty acid--protein ligase activity"/>
    <property type="evidence" value="ECO:0007669"/>
    <property type="project" value="InterPro"/>
</dbReference>
<evidence type="ECO:0000256" key="1">
    <source>
        <dbReference type="SAM" id="MobiDB-lite"/>
    </source>
</evidence>
<reference evidence="3" key="1">
    <citation type="submission" date="2021-02" db="EMBL/GenBank/DDBJ databases">
        <title>Natronogracilivirga saccharolytica gen. nov. sp. nov. a new anaerobic, haloalkiliphilic carbohydrate-fermenting bacterium from soda lake and proposing of Cyclonatronumiaceae fam. nov. in the phylum Balneolaeota.</title>
        <authorList>
            <person name="Zhilina T.N."/>
            <person name="Sorokin D.Y."/>
            <person name="Zavarzina D.G."/>
            <person name="Toshchakov S.V."/>
            <person name="Kublanov I.V."/>
        </authorList>
    </citation>
    <scope>NUCLEOTIDE SEQUENCE</scope>
    <source>
        <strain evidence="3">Z-1702</strain>
    </source>
</reference>
<comment type="caution">
    <text evidence="3">The sequence shown here is derived from an EMBL/GenBank/DDBJ whole genome shotgun (WGS) entry which is preliminary data.</text>
</comment>